<dbReference type="GO" id="GO:0043565">
    <property type="term" value="F:sequence-specific DNA binding"/>
    <property type="evidence" value="ECO:0007669"/>
    <property type="project" value="InterPro"/>
</dbReference>
<accession>A0AAD4QVJ1</accession>
<gene>
    <name evidence="5" type="ORF">DdX_21464</name>
</gene>
<evidence type="ECO:0000259" key="4">
    <source>
        <dbReference type="PROSITE" id="PS01124"/>
    </source>
</evidence>
<evidence type="ECO:0000256" key="3">
    <source>
        <dbReference type="ARBA" id="ARBA00023163"/>
    </source>
</evidence>
<keyword evidence="3" id="KW-0804">Transcription</keyword>
<dbReference type="Proteomes" id="UP001201812">
    <property type="component" value="Unassembled WGS sequence"/>
</dbReference>
<evidence type="ECO:0000256" key="1">
    <source>
        <dbReference type="ARBA" id="ARBA00004123"/>
    </source>
</evidence>
<evidence type="ECO:0000313" key="5">
    <source>
        <dbReference type="EMBL" id="KAI1692069.1"/>
    </source>
</evidence>
<reference evidence="5" key="1">
    <citation type="submission" date="2022-01" db="EMBL/GenBank/DDBJ databases">
        <title>Genome Sequence Resource for Two Populations of Ditylenchus destructor, the Migratory Endoparasitic Phytonematode.</title>
        <authorList>
            <person name="Zhang H."/>
            <person name="Lin R."/>
            <person name="Xie B."/>
        </authorList>
    </citation>
    <scope>NUCLEOTIDE SEQUENCE</scope>
    <source>
        <strain evidence="5">BazhouSP</strain>
    </source>
</reference>
<sequence length="121" mass="12778">MPAASGPGDWPDLLAATLARDPALSITAWADRAGLDPASVSRGFARAYGVSPKRFRLELRTRSAVRALAGWRGTLAAHRCGSWLRRSGAFRPRRAGADRIDAVATQGGGLGKVRSSRGLVP</sequence>
<keyword evidence="2" id="KW-0805">Transcription regulation</keyword>
<dbReference type="GO" id="GO:0003700">
    <property type="term" value="F:DNA-binding transcription factor activity"/>
    <property type="evidence" value="ECO:0007669"/>
    <property type="project" value="InterPro"/>
</dbReference>
<comment type="subcellular location">
    <subcellularLocation>
        <location evidence="1">Nucleus</location>
    </subcellularLocation>
</comment>
<protein>
    <submittedName>
        <fullName evidence="5">Helix-turn-helix domain-containing protein</fullName>
    </submittedName>
</protein>
<dbReference type="EMBL" id="JAKKPZ010000832">
    <property type="protein sequence ID" value="KAI1692069.1"/>
    <property type="molecule type" value="Genomic_DNA"/>
</dbReference>
<evidence type="ECO:0000313" key="6">
    <source>
        <dbReference type="Proteomes" id="UP001201812"/>
    </source>
</evidence>
<dbReference type="Gene3D" id="1.10.10.60">
    <property type="entry name" value="Homeodomain-like"/>
    <property type="match status" value="1"/>
</dbReference>
<dbReference type="PROSITE" id="PS01124">
    <property type="entry name" value="HTH_ARAC_FAMILY_2"/>
    <property type="match status" value="1"/>
</dbReference>
<comment type="caution">
    <text evidence="5">The sequence shown here is derived from an EMBL/GenBank/DDBJ whole genome shotgun (WGS) entry which is preliminary data.</text>
</comment>
<organism evidence="5 6">
    <name type="scientific">Ditylenchus destructor</name>
    <dbReference type="NCBI Taxonomy" id="166010"/>
    <lineage>
        <taxon>Eukaryota</taxon>
        <taxon>Metazoa</taxon>
        <taxon>Ecdysozoa</taxon>
        <taxon>Nematoda</taxon>
        <taxon>Chromadorea</taxon>
        <taxon>Rhabditida</taxon>
        <taxon>Tylenchina</taxon>
        <taxon>Tylenchomorpha</taxon>
        <taxon>Sphaerularioidea</taxon>
        <taxon>Anguinidae</taxon>
        <taxon>Anguininae</taxon>
        <taxon>Ditylenchus</taxon>
    </lineage>
</organism>
<dbReference type="GO" id="GO:0005634">
    <property type="term" value="C:nucleus"/>
    <property type="evidence" value="ECO:0007669"/>
    <property type="project" value="UniProtKB-SubCell"/>
</dbReference>
<name>A0AAD4QVJ1_9BILA</name>
<dbReference type="AlphaFoldDB" id="A0AAD4QVJ1"/>
<proteinExistence type="predicted"/>
<dbReference type="InterPro" id="IPR018060">
    <property type="entry name" value="HTH_AraC"/>
</dbReference>
<dbReference type="InterPro" id="IPR009057">
    <property type="entry name" value="Homeodomain-like_sf"/>
</dbReference>
<keyword evidence="6" id="KW-1185">Reference proteome</keyword>
<feature type="domain" description="HTH araC/xylS-type" evidence="4">
    <location>
        <begin position="15"/>
        <end position="58"/>
    </location>
</feature>
<evidence type="ECO:0000256" key="2">
    <source>
        <dbReference type="ARBA" id="ARBA00023015"/>
    </source>
</evidence>
<dbReference type="SUPFAM" id="SSF46689">
    <property type="entry name" value="Homeodomain-like"/>
    <property type="match status" value="1"/>
</dbReference>